<dbReference type="EMBL" id="CP060775">
    <property type="protein sequence ID" value="QQK42245.1"/>
    <property type="molecule type" value="Genomic_DNA"/>
</dbReference>
<dbReference type="RefSeq" id="XP_014535798.2">
    <property type="nucleotide sequence ID" value="XM_014680312.2"/>
</dbReference>
<accession>A0A7T7BJN0</accession>
<name>A0A7T7BJN0_PENDI</name>
<dbReference type="Proteomes" id="UP000595662">
    <property type="component" value="Chromosome 2"/>
</dbReference>
<gene>
    <name evidence="1" type="ORF">Pdw03_6146</name>
</gene>
<evidence type="ECO:0000313" key="2">
    <source>
        <dbReference type="Proteomes" id="UP000595662"/>
    </source>
</evidence>
<dbReference type="KEGG" id="pdp:PDIP_39660"/>
<proteinExistence type="predicted"/>
<evidence type="ECO:0000313" key="1">
    <source>
        <dbReference type="EMBL" id="QQK42245.1"/>
    </source>
</evidence>
<organism evidence="1 2">
    <name type="scientific">Penicillium digitatum</name>
    <name type="common">Green mold</name>
    <dbReference type="NCBI Taxonomy" id="36651"/>
    <lineage>
        <taxon>Eukaryota</taxon>
        <taxon>Fungi</taxon>
        <taxon>Dikarya</taxon>
        <taxon>Ascomycota</taxon>
        <taxon>Pezizomycotina</taxon>
        <taxon>Eurotiomycetes</taxon>
        <taxon>Eurotiomycetidae</taxon>
        <taxon>Eurotiales</taxon>
        <taxon>Aspergillaceae</taxon>
        <taxon>Penicillium</taxon>
    </lineage>
</organism>
<reference evidence="1 2" key="1">
    <citation type="submission" date="2020-08" db="EMBL/GenBank/DDBJ databases">
        <title>The completed genome sequence of the pathogenic ascomycete fungus Penicillium digitatum.</title>
        <authorList>
            <person name="Wang M."/>
        </authorList>
    </citation>
    <scope>NUCLEOTIDE SEQUENCE [LARGE SCALE GENOMIC DNA]</scope>
    <source>
        <strain evidence="1 2">PdW03</strain>
    </source>
</reference>
<protein>
    <submittedName>
        <fullName evidence="1">Uncharacterized protein</fullName>
    </submittedName>
</protein>
<dbReference type="AlphaFoldDB" id="A0A7T7BJN0"/>
<dbReference type="VEuPathDB" id="FungiDB:PDIP_39660"/>
<sequence>MGALEMVAEMTPPDFVNRMEKVPAPYLSEQYGYTKDGLSCAMISWMLDLNVRAAIKKRELQRTYQRMCLYIKHMERLMDQANIKFDAYTGAEDGRRMRIARETFKPQLKARFMTAAPYPVTAPISTDGELCRSVSDAQTFEYKLHQLEILRYMERIDGSALTDFETCARQARPETG</sequence>
<dbReference type="GeneID" id="26232284"/>